<dbReference type="EMBL" id="FR773153">
    <property type="protein sequence ID" value="CBY93058.1"/>
    <property type="molecule type" value="Genomic_DNA"/>
</dbReference>
<evidence type="ECO:0000313" key="3">
    <source>
        <dbReference type="Proteomes" id="UP000008637"/>
    </source>
</evidence>
<evidence type="ECO:0000313" key="2">
    <source>
        <dbReference type="EMBL" id="CBY93058.1"/>
    </source>
</evidence>
<reference evidence="2 3" key="1">
    <citation type="journal article" date="2011" name="J. Bacteriol.">
        <title>Complete genome sequence of Mycoplasma haemofelis, a hemotropic mycoplasma.</title>
        <authorList>
            <person name="Barker E.N."/>
            <person name="Helps C.R."/>
            <person name="Peters I.R."/>
            <person name="Darby A.C."/>
            <person name="Radford A.D."/>
            <person name="Tasker S."/>
        </authorList>
    </citation>
    <scope>NUCLEOTIDE SEQUENCE [LARGE SCALE GENOMIC DNA]</scope>
    <source>
        <strain evidence="2 3">Langford 1</strain>
    </source>
</reference>
<dbReference type="AlphaFoldDB" id="E8ZIT7"/>
<dbReference type="HOGENOM" id="CLU_111546_1_0_14"/>
<protein>
    <submittedName>
        <fullName evidence="2">Uncharacterized protein</fullName>
    </submittedName>
</protein>
<evidence type="ECO:0000256" key="1">
    <source>
        <dbReference type="SAM" id="MobiDB-lite"/>
    </source>
</evidence>
<dbReference type="Proteomes" id="UP000008637">
    <property type="component" value="Chromosome"/>
</dbReference>
<feature type="region of interest" description="Disordered" evidence="1">
    <location>
        <begin position="25"/>
        <end position="48"/>
    </location>
</feature>
<keyword evidence="3" id="KW-1185">Reference proteome</keyword>
<dbReference type="KEGG" id="mha:HF1_10500"/>
<name>E8ZIT7_MYCHL</name>
<proteinExistence type="predicted"/>
<accession>E8ZIT7</accession>
<sequence>MAYSKILALGGLTAASGGVAGGAFLSSSKGKAPEASKTISPVSTKGKETVEAPKEKKCFIYVAENVNKRDNTVELTHISQKVEGAEKFLEGKQTSNGKFEDDVRKACSGEKEEIDKTKESLRVYVYQNGGSWVYAKVMQTQDWASQQNIITNSGSVLKS</sequence>
<organism evidence="2 3">
    <name type="scientific">Mycoplasma haemofelis (strain Langford 1)</name>
    <name type="common">Haemobartonella felis</name>
    <dbReference type="NCBI Taxonomy" id="941640"/>
    <lineage>
        <taxon>Bacteria</taxon>
        <taxon>Bacillati</taxon>
        <taxon>Mycoplasmatota</taxon>
        <taxon>Mollicutes</taxon>
        <taxon>Mycoplasmataceae</taxon>
        <taxon>Mycoplasma</taxon>
    </lineage>
</organism>
<gene>
    <name evidence="2" type="ORF">HF1_10500</name>
</gene>